<sequence length="141" mass="16429">MYITYLAQNRYASIISRQIESASYIFLTSRDQCNDLCRYYAPFEDYFIRKYNESYDELQRALSKQVTPHFLSYNRVDQYLASQDEPRSTIQRLYGYTESRRTRTHACATLSQTFSMHASATAMDGAFSSLTASCHPFTTLQ</sequence>
<reference evidence="1" key="2">
    <citation type="submission" date="2015-07" db="EMBL/GenBank/DDBJ databases">
        <authorList>
            <person name="Noorani M."/>
        </authorList>
    </citation>
    <scope>NUCLEOTIDE SEQUENCE</scope>
    <source>
        <strain evidence="1">Yugu1</strain>
    </source>
</reference>
<reference evidence="1" key="1">
    <citation type="journal article" date="2012" name="Nat. Biotechnol.">
        <title>Reference genome sequence of the model plant Setaria.</title>
        <authorList>
            <person name="Bennetzen J.L."/>
            <person name="Schmutz J."/>
            <person name="Wang H."/>
            <person name="Percifield R."/>
            <person name="Hawkins J."/>
            <person name="Pontaroli A.C."/>
            <person name="Estep M."/>
            <person name="Feng L."/>
            <person name="Vaughn J.N."/>
            <person name="Grimwood J."/>
            <person name="Jenkins J."/>
            <person name="Barry K."/>
            <person name="Lindquist E."/>
            <person name="Hellsten U."/>
            <person name="Deshpande S."/>
            <person name="Wang X."/>
            <person name="Wu X."/>
            <person name="Mitros T."/>
            <person name="Triplett J."/>
            <person name="Yang X."/>
            <person name="Ye C.Y."/>
            <person name="Mauro-Herrera M."/>
            <person name="Wang L."/>
            <person name="Li P."/>
            <person name="Sharma M."/>
            <person name="Sharma R."/>
            <person name="Ronald P.C."/>
            <person name="Panaud O."/>
            <person name="Kellogg E.A."/>
            <person name="Brutnell T.P."/>
            <person name="Doust A.N."/>
            <person name="Tuskan G.A."/>
            <person name="Rokhsar D."/>
            <person name="Devos K.M."/>
        </authorList>
    </citation>
    <scope>NUCLEOTIDE SEQUENCE [LARGE SCALE GENOMIC DNA]</scope>
    <source>
        <strain evidence="1">Yugu1</strain>
    </source>
</reference>
<evidence type="ECO:0000313" key="1">
    <source>
        <dbReference type="EMBL" id="RCV21537.1"/>
    </source>
</evidence>
<proteinExistence type="predicted"/>
<dbReference type="EMBL" id="CM003531">
    <property type="protein sequence ID" value="RCV21537.1"/>
    <property type="molecule type" value="Genomic_DNA"/>
</dbReference>
<name>A0A368QU94_SETIT</name>
<organism evidence="1">
    <name type="scientific">Setaria italica</name>
    <name type="common">Foxtail millet</name>
    <name type="synonym">Panicum italicum</name>
    <dbReference type="NCBI Taxonomy" id="4555"/>
    <lineage>
        <taxon>Eukaryota</taxon>
        <taxon>Viridiplantae</taxon>
        <taxon>Streptophyta</taxon>
        <taxon>Embryophyta</taxon>
        <taxon>Tracheophyta</taxon>
        <taxon>Spermatophyta</taxon>
        <taxon>Magnoliopsida</taxon>
        <taxon>Liliopsida</taxon>
        <taxon>Poales</taxon>
        <taxon>Poaceae</taxon>
        <taxon>PACMAD clade</taxon>
        <taxon>Panicoideae</taxon>
        <taxon>Panicodae</taxon>
        <taxon>Paniceae</taxon>
        <taxon>Cenchrinae</taxon>
        <taxon>Setaria</taxon>
    </lineage>
</organism>
<gene>
    <name evidence="1" type="ORF">SETIT_4G147200v2</name>
</gene>
<dbReference type="AlphaFoldDB" id="A0A368QU94"/>
<accession>A0A368QU94</accession>
<protein>
    <submittedName>
        <fullName evidence="1">Uncharacterized protein</fullName>
    </submittedName>
</protein>
<feature type="non-terminal residue" evidence="1">
    <location>
        <position position="141"/>
    </location>
</feature>